<dbReference type="AlphaFoldDB" id="A0A072N500"/>
<dbReference type="RefSeq" id="WP_036129530.1">
    <property type="nucleotide sequence ID" value="NZ_ANIE01000003.1"/>
</dbReference>
<dbReference type="GO" id="GO:0010308">
    <property type="term" value="F:acireductone dioxygenase (Ni2+-requiring) activity"/>
    <property type="evidence" value="ECO:0007669"/>
    <property type="project" value="UniProtKB-UniRule"/>
</dbReference>
<dbReference type="GO" id="GO:0019509">
    <property type="term" value="P:L-methionine salvage from methylthioadenosine"/>
    <property type="evidence" value="ECO:0007669"/>
    <property type="project" value="UniProtKB-UniRule"/>
</dbReference>
<comment type="subunit">
    <text evidence="9">Monomer.</text>
</comment>
<evidence type="ECO:0000256" key="1">
    <source>
        <dbReference type="ARBA" id="ARBA00000428"/>
    </source>
</evidence>
<dbReference type="PANTHER" id="PTHR23418:SF0">
    <property type="entry name" value="ACIREDUCTONE DIOXYGENASE"/>
    <property type="match status" value="1"/>
</dbReference>
<feature type="binding site" evidence="9">
    <location>
        <position position="102"/>
    </location>
    <ligand>
        <name>Ni(2+)</name>
        <dbReference type="ChEBI" id="CHEBI:49786"/>
    </ligand>
</feature>
<feature type="binding site" evidence="9">
    <location>
        <position position="140"/>
    </location>
    <ligand>
        <name>Ni(2+)</name>
        <dbReference type="ChEBI" id="CHEBI:49786"/>
    </ligand>
</feature>
<dbReference type="OrthoDB" id="9795636at2"/>
<sequence>MTTLSVFHQDQPEKAHTVTSDASEIRDMMAEHGVRFERWDTRDLPADASQEEILEAYSDEVASLKQECGFQTADVVSLQADNPQKAAFRQKFLDEHTHSEDEVRFFVRGNGLFYLHFGDQVYALLCEKSDLISVPDGTRHWFDMGPEPEFTCIRLFTNTEGWVAEFTGEDIASRLPRYEVLAGAAG</sequence>
<dbReference type="InterPro" id="IPR011051">
    <property type="entry name" value="RmlC_Cupin_sf"/>
</dbReference>
<evidence type="ECO:0000256" key="3">
    <source>
        <dbReference type="ARBA" id="ARBA00022605"/>
    </source>
</evidence>
<dbReference type="EMBL" id="ANIE01000003">
    <property type="protein sequence ID" value="KEF32794.1"/>
    <property type="molecule type" value="Genomic_DNA"/>
</dbReference>
<dbReference type="Gene3D" id="2.60.120.10">
    <property type="entry name" value="Jelly Rolls"/>
    <property type="match status" value="1"/>
</dbReference>
<keyword evidence="2 9" id="KW-0533">Nickel</keyword>
<dbReference type="PANTHER" id="PTHR23418">
    <property type="entry name" value="ACIREDUCTONE DIOXYGENASE"/>
    <property type="match status" value="1"/>
</dbReference>
<accession>A0A072N500</accession>
<proteinExistence type="inferred from homology"/>
<name>A0A072N500_9GAMM</name>
<dbReference type="InterPro" id="IPR014710">
    <property type="entry name" value="RmlC-like_jellyroll"/>
</dbReference>
<evidence type="ECO:0000256" key="9">
    <source>
        <dbReference type="HAMAP-Rule" id="MF_01682"/>
    </source>
</evidence>
<dbReference type="PATRIC" id="fig|1137280.3.peg.1242"/>
<evidence type="ECO:0000313" key="10">
    <source>
        <dbReference type="EMBL" id="KEF32794.1"/>
    </source>
</evidence>
<keyword evidence="3 9" id="KW-0028">Amino-acid biosynthesis</keyword>
<comment type="catalytic activity">
    <reaction evidence="1 9">
        <text>1,2-dihydroxy-5-(methylsulfanyl)pent-1-en-3-one + O2 = 4-methylsulfanyl-2-oxobutanoate + formate + 2 H(+)</text>
        <dbReference type="Rhea" id="RHEA:24504"/>
        <dbReference type="ChEBI" id="CHEBI:15378"/>
        <dbReference type="ChEBI" id="CHEBI:15379"/>
        <dbReference type="ChEBI" id="CHEBI:15740"/>
        <dbReference type="ChEBI" id="CHEBI:16723"/>
        <dbReference type="ChEBI" id="CHEBI:49252"/>
        <dbReference type="EC" id="1.13.11.54"/>
    </reaction>
</comment>
<dbReference type="GO" id="GO:0010309">
    <property type="term" value="F:acireductone dioxygenase [iron(II)-requiring] activity"/>
    <property type="evidence" value="ECO:0007669"/>
    <property type="project" value="UniProtKB-UniRule"/>
</dbReference>
<keyword evidence="4 9" id="KW-0479">Metal-binding</keyword>
<dbReference type="Pfam" id="PF03079">
    <property type="entry name" value="ARD"/>
    <property type="match status" value="1"/>
</dbReference>
<protein>
    <recommendedName>
        <fullName evidence="9">Acireductone dioxygenase</fullName>
    </recommendedName>
    <alternativeName>
        <fullName evidence="9">1,2-dihydroxy-3-keto-5-methylthiopentene dioxygenase</fullName>
        <shortName evidence="9">DHK-MTPene dioxygenase</shortName>
    </alternativeName>
    <alternativeName>
        <fullName evidence="9">Acireductone dioxygenase (Fe(2+)-requiring)</fullName>
        <shortName evidence="9">ARD'</shortName>
        <shortName evidence="9">Fe-ARD</shortName>
        <ecNumber evidence="9">1.13.11.54</ecNumber>
    </alternativeName>
    <alternativeName>
        <fullName evidence="9">Acireductone dioxygenase (Ni(2+)-requiring)</fullName>
        <shortName evidence="9">ARD</shortName>
        <shortName evidence="9">Ni-ARD</shortName>
        <ecNumber evidence="9">1.13.11.53</ecNumber>
    </alternativeName>
</protein>
<keyword evidence="11" id="KW-1185">Reference proteome</keyword>
<dbReference type="UniPathway" id="UPA00904">
    <property type="reaction ID" value="UER00878"/>
</dbReference>
<feature type="site" description="Important to generate the dianion" evidence="9">
    <location>
        <position position="104"/>
    </location>
</feature>
<feature type="binding site" evidence="9">
    <location>
        <position position="98"/>
    </location>
    <ligand>
        <name>Ni(2+)</name>
        <dbReference type="ChEBI" id="CHEBI:49786"/>
    </ligand>
</feature>
<comment type="cofactor">
    <cofactor evidence="9">
        <name>Fe(2+)</name>
        <dbReference type="ChEBI" id="CHEBI:29033"/>
    </cofactor>
    <text evidence="9">Binds 1 Fe(2+) cation per monomer.</text>
</comment>
<dbReference type="Proteomes" id="UP000035057">
    <property type="component" value="Unassembled WGS sequence"/>
</dbReference>
<feature type="binding site" evidence="9">
    <location>
        <position position="98"/>
    </location>
    <ligand>
        <name>Fe(2+)</name>
        <dbReference type="ChEBI" id="CHEBI:29033"/>
    </ligand>
</feature>
<dbReference type="CDD" id="cd02232">
    <property type="entry name" value="cupin_ARD"/>
    <property type="match status" value="1"/>
</dbReference>
<organism evidence="10 11">
    <name type="scientific">Marinobacter nitratireducens</name>
    <dbReference type="NCBI Taxonomy" id="1137280"/>
    <lineage>
        <taxon>Bacteria</taxon>
        <taxon>Pseudomonadati</taxon>
        <taxon>Pseudomonadota</taxon>
        <taxon>Gammaproteobacteria</taxon>
        <taxon>Pseudomonadales</taxon>
        <taxon>Marinobacteraceae</taxon>
        <taxon>Marinobacter</taxon>
    </lineage>
</organism>
<comment type="cofactor">
    <cofactor evidence="9">
        <name>Ni(2+)</name>
        <dbReference type="ChEBI" id="CHEBI:49786"/>
    </cofactor>
    <text evidence="9">Binds 1 nickel ion per monomer.</text>
</comment>
<dbReference type="GO" id="GO:0019284">
    <property type="term" value="P:L-methionine salvage from S-adenosylmethionine"/>
    <property type="evidence" value="ECO:0007669"/>
    <property type="project" value="InterPro"/>
</dbReference>
<evidence type="ECO:0000256" key="4">
    <source>
        <dbReference type="ARBA" id="ARBA00022723"/>
    </source>
</evidence>
<evidence type="ECO:0000256" key="2">
    <source>
        <dbReference type="ARBA" id="ARBA00022596"/>
    </source>
</evidence>
<keyword evidence="7 9" id="KW-0408">Iron</keyword>
<gene>
    <name evidence="9" type="primary">mtnD</name>
    <name evidence="10" type="ORF">D777_01428</name>
</gene>
<feature type="binding site" evidence="9">
    <location>
        <position position="140"/>
    </location>
    <ligand>
        <name>Fe(2+)</name>
        <dbReference type="ChEBI" id="CHEBI:29033"/>
    </ligand>
</feature>
<dbReference type="InterPro" id="IPR004313">
    <property type="entry name" value="ARD"/>
</dbReference>
<comment type="pathway">
    <text evidence="9">Amino-acid biosynthesis; L-methionine biosynthesis via salvage pathway; L-methionine from S-methyl-5-thio-alpha-D-ribose 1-phosphate: step 5/6.</text>
</comment>
<evidence type="ECO:0000256" key="6">
    <source>
        <dbReference type="ARBA" id="ARBA00023002"/>
    </source>
</evidence>
<dbReference type="GO" id="GO:0016151">
    <property type="term" value="F:nickel cation binding"/>
    <property type="evidence" value="ECO:0007669"/>
    <property type="project" value="UniProtKB-UniRule"/>
</dbReference>
<feature type="binding site" evidence="9">
    <location>
        <position position="96"/>
    </location>
    <ligand>
        <name>Ni(2+)</name>
        <dbReference type="ChEBI" id="CHEBI:49786"/>
    </ligand>
</feature>
<evidence type="ECO:0000256" key="7">
    <source>
        <dbReference type="ARBA" id="ARBA00023004"/>
    </source>
</evidence>
<comment type="caution">
    <text evidence="10">The sequence shown here is derived from an EMBL/GenBank/DDBJ whole genome shotgun (WGS) entry which is preliminary data.</text>
</comment>
<evidence type="ECO:0000313" key="11">
    <source>
        <dbReference type="Proteomes" id="UP000035057"/>
    </source>
</evidence>
<evidence type="ECO:0000256" key="5">
    <source>
        <dbReference type="ARBA" id="ARBA00022964"/>
    </source>
</evidence>
<dbReference type="SUPFAM" id="SSF51182">
    <property type="entry name" value="RmlC-like cupins"/>
    <property type="match status" value="1"/>
</dbReference>
<feature type="site" description="May play a role in metal incorporation in vivo" evidence="9">
    <location>
        <position position="95"/>
    </location>
</feature>
<keyword evidence="6 9" id="KW-0560">Oxidoreductase</keyword>
<dbReference type="STRING" id="1137280.D777_01428"/>
<dbReference type="EC" id="1.13.11.53" evidence="9"/>
<comment type="similarity">
    <text evidence="9">Belongs to the acireductone dioxygenase (ARD) family.</text>
</comment>
<dbReference type="EC" id="1.13.11.54" evidence="9"/>
<feature type="site" description="May play a role in transmitting local conformational changes" evidence="9">
    <location>
        <position position="101"/>
    </location>
</feature>
<dbReference type="HAMAP" id="MF_01682">
    <property type="entry name" value="Salvage_MtnD"/>
    <property type="match status" value="1"/>
</dbReference>
<feature type="binding site" evidence="9">
    <location>
        <position position="102"/>
    </location>
    <ligand>
        <name>Fe(2+)</name>
        <dbReference type="ChEBI" id="CHEBI:29033"/>
    </ligand>
</feature>
<dbReference type="InterPro" id="IPR023956">
    <property type="entry name" value="ARD_bac"/>
</dbReference>
<keyword evidence="5 9" id="KW-0223">Dioxygenase</keyword>
<comment type="function">
    <text evidence="9">Catalyzes 2 different reactions between oxygene and the acireductone 1,2-dihydroxy-3-keto-5-methylthiopentene (DHK-MTPene) depending upon the metal bound in the active site. Fe-containing acireductone dioxygenase (Fe-ARD) produces formate and 2-keto-4-methylthiobutyrate (KMTB), the alpha-ketoacid precursor of methionine in the methionine recycle pathway. Ni-containing acireductone dioxygenase (Ni-ARD) produces methylthiopropionate, carbon monoxide and formate, and does not lie on the methionine recycle pathway.</text>
</comment>
<evidence type="ECO:0000256" key="8">
    <source>
        <dbReference type="ARBA" id="ARBA00023167"/>
    </source>
</evidence>
<keyword evidence="8 9" id="KW-0486">Methionine biosynthesis</keyword>
<comment type="catalytic activity">
    <reaction evidence="9">
        <text>1,2-dihydroxy-5-(methylsulfanyl)pent-1-en-3-one + O2 = 3-(methylsulfanyl)propanoate + CO + formate + 2 H(+)</text>
        <dbReference type="Rhea" id="RHEA:14161"/>
        <dbReference type="ChEBI" id="CHEBI:15378"/>
        <dbReference type="ChEBI" id="CHEBI:15379"/>
        <dbReference type="ChEBI" id="CHEBI:15740"/>
        <dbReference type="ChEBI" id="CHEBI:17245"/>
        <dbReference type="ChEBI" id="CHEBI:49016"/>
        <dbReference type="ChEBI" id="CHEBI:49252"/>
        <dbReference type="EC" id="1.13.11.53"/>
    </reaction>
</comment>
<dbReference type="GO" id="GO:0005506">
    <property type="term" value="F:iron ion binding"/>
    <property type="evidence" value="ECO:0007669"/>
    <property type="project" value="UniProtKB-UniRule"/>
</dbReference>
<reference evidence="10 11" key="1">
    <citation type="submission" date="2012-12" db="EMBL/GenBank/DDBJ databases">
        <title>Genome assembly of Marinobacter sp. AK21.</title>
        <authorList>
            <person name="Khatri I."/>
            <person name="Kumar R."/>
            <person name="Vaidya B."/>
            <person name="Subramanian S."/>
            <person name="Pinnaka A."/>
        </authorList>
    </citation>
    <scope>NUCLEOTIDE SEQUENCE [LARGE SCALE GENOMIC DNA]</scope>
    <source>
        <strain evidence="10 11">AK21</strain>
    </source>
</reference>
<feature type="binding site" evidence="9">
    <location>
        <position position="96"/>
    </location>
    <ligand>
        <name>Fe(2+)</name>
        <dbReference type="ChEBI" id="CHEBI:29033"/>
    </ligand>
</feature>